<feature type="compositionally biased region" description="Polar residues" evidence="2">
    <location>
        <begin position="107"/>
        <end position="120"/>
    </location>
</feature>
<protein>
    <recommendedName>
        <fullName evidence="5">Nucleoporin NUP205</fullName>
    </recommendedName>
</protein>
<feature type="compositionally biased region" description="Polar residues" evidence="2">
    <location>
        <begin position="516"/>
        <end position="541"/>
    </location>
</feature>
<gene>
    <name evidence="3" type="ORF">AK88_02370</name>
</gene>
<feature type="compositionally biased region" description="Polar residues" evidence="2">
    <location>
        <begin position="226"/>
        <end position="239"/>
    </location>
</feature>
<evidence type="ECO:0000313" key="4">
    <source>
        <dbReference type="Proteomes" id="UP000054561"/>
    </source>
</evidence>
<feature type="region of interest" description="Disordered" evidence="2">
    <location>
        <begin position="20"/>
        <end position="64"/>
    </location>
</feature>
<feature type="region of interest" description="Disordered" evidence="2">
    <location>
        <begin position="193"/>
        <end position="296"/>
    </location>
</feature>
<dbReference type="VEuPathDB" id="PlasmoDB:AK88_02370"/>
<feature type="compositionally biased region" description="Acidic residues" evidence="2">
    <location>
        <begin position="83"/>
        <end position="93"/>
    </location>
</feature>
<feature type="compositionally biased region" description="Basic and acidic residues" evidence="2">
    <location>
        <begin position="247"/>
        <end position="275"/>
    </location>
</feature>
<keyword evidence="1" id="KW-0175">Coiled coil</keyword>
<evidence type="ECO:0008006" key="5">
    <source>
        <dbReference type="Google" id="ProtNLM"/>
    </source>
</evidence>
<feature type="region of interest" description="Disordered" evidence="2">
    <location>
        <begin position="78"/>
        <end position="137"/>
    </location>
</feature>
<name>A0A0D9QQH1_PLAFR</name>
<evidence type="ECO:0000256" key="2">
    <source>
        <dbReference type="SAM" id="MobiDB-lite"/>
    </source>
</evidence>
<reference evidence="3 4" key="1">
    <citation type="submission" date="2014-03" db="EMBL/GenBank/DDBJ databases">
        <title>The Genome Sequence of Plasmodium fragile nilgiri.</title>
        <authorList>
            <consortium name="The Broad Institute Genomics Platform"/>
            <consortium name="The Broad Institute Genome Sequencing Center for Infectious Disease"/>
            <person name="Neafsey D."/>
            <person name="Duraisingh M."/>
            <person name="Young S.K."/>
            <person name="Zeng Q."/>
            <person name="Gargeya S."/>
            <person name="Abouelleil A."/>
            <person name="Alvarado L."/>
            <person name="Chapman S.B."/>
            <person name="Gainer-Dewar J."/>
            <person name="Goldberg J."/>
            <person name="Griggs A."/>
            <person name="Gujja S."/>
            <person name="Hansen M."/>
            <person name="Howarth C."/>
            <person name="Imamovic A."/>
            <person name="Larimer J."/>
            <person name="Pearson M."/>
            <person name="Poon T.W."/>
            <person name="Priest M."/>
            <person name="Roberts A."/>
            <person name="Saif S."/>
            <person name="Shea T."/>
            <person name="Sykes S."/>
            <person name="Wortman J."/>
            <person name="Nusbaum C."/>
            <person name="Birren B."/>
        </authorList>
    </citation>
    <scope>NUCLEOTIDE SEQUENCE [LARGE SCALE GENOMIC DNA]</scope>
    <source>
        <strain evidence="4">nilgiri</strain>
    </source>
</reference>
<dbReference type="GeneID" id="24267684"/>
<dbReference type="OrthoDB" id="378784at2759"/>
<feature type="coiled-coil region" evidence="1">
    <location>
        <begin position="635"/>
        <end position="672"/>
    </location>
</feature>
<feature type="compositionally biased region" description="Basic and acidic residues" evidence="2">
    <location>
        <begin position="94"/>
        <end position="106"/>
    </location>
</feature>
<feature type="compositionally biased region" description="Basic residues" evidence="2">
    <location>
        <begin position="402"/>
        <end position="411"/>
    </location>
</feature>
<feature type="compositionally biased region" description="Basic and acidic residues" evidence="2">
    <location>
        <begin position="365"/>
        <end position="384"/>
    </location>
</feature>
<keyword evidence="4" id="KW-1185">Reference proteome</keyword>
<dbReference type="RefSeq" id="XP_012335424.1">
    <property type="nucleotide sequence ID" value="XM_012480001.1"/>
</dbReference>
<feature type="compositionally biased region" description="Low complexity" evidence="2">
    <location>
        <begin position="1779"/>
        <end position="1802"/>
    </location>
</feature>
<organism evidence="3 4">
    <name type="scientific">Plasmodium fragile</name>
    <dbReference type="NCBI Taxonomy" id="5857"/>
    <lineage>
        <taxon>Eukaryota</taxon>
        <taxon>Sar</taxon>
        <taxon>Alveolata</taxon>
        <taxon>Apicomplexa</taxon>
        <taxon>Aconoidasida</taxon>
        <taxon>Haemosporida</taxon>
        <taxon>Plasmodiidae</taxon>
        <taxon>Plasmodium</taxon>
        <taxon>Plasmodium (Plasmodium)</taxon>
    </lineage>
</organism>
<dbReference type="OMA" id="DESCFIM"/>
<feature type="region of interest" description="Disordered" evidence="2">
    <location>
        <begin position="308"/>
        <end position="351"/>
    </location>
</feature>
<feature type="compositionally biased region" description="Basic and acidic residues" evidence="2">
    <location>
        <begin position="328"/>
        <end position="341"/>
    </location>
</feature>
<feature type="compositionally biased region" description="Basic and acidic residues" evidence="2">
    <location>
        <begin position="195"/>
        <end position="220"/>
    </location>
</feature>
<sequence>MDVDDNGAKFFGMNKYENYVHQKKSKENKNGISTNTKGKDINRATGQYDKIDAHEDNEQSYEGYVTISDQSSCVSSIYRNDFYDDDDEQDREVDENGSRADEDEKFNSVNVTNQSSSPYHSKSNVKNNSDDSMSDEEYATYIDQKEKYVNKILNRGDSNSYEDNDDFFESLEKSGKKLGNKSNWKRLFSFNRNGHAADSDDRNKHSEPSEPAEKAARYGEADSDQPKSANCANESSPQGKGSPGDPPDGRSDKQEGDTSDVTRKEDEYTDGKDSQDDQDDEDDLYSVISGSEGDNDIFLATKRNNKTCMAAPKGDSAKKDGQTTIDQRQQKEIHDKEENKKAVGSPRASATRRIKFEDEIVQNDEAVKTTTKDKKERLDKKKEQMGASPGQMNISPNEQDTKKRHREKKKHFQNKKNYAFKKLVSSTINMCRPRIKSANGTEDILSNMEKISKMVILDDEKMGSGTNEMEEQEEDESTNSLYDDVDNILDDRKKMYMKKKNEYLMNKTKSEGLMNTAENESGQQQSSRGNLNDVQKSSAGRSTAADAKDAEGERTDFMYYLNHNMIELNENVFKLYHGTCDYTHRNLCAKNIINIVPHLNNIYERTNLSYIKDSPNFHEVYKVVPEWKNSFEMLNKKAQEDTEDMKNVLRRIENIQNDLDELGRDLTEDKKEFENIKFETVQHESMITNLEKKNKMLIKGVLKLDNMSFKLKKVHNITTNNMNNFTIAENVNRLLKYMDSSLTDYSQLFSEEKTMDILRFQPIDHVYNSLTNTDDESCFIMNLLREELKEMILEKKDQMQNIIRRTMLYNAYNTNSYKEQITNTLNKQSQMINRIKCNIHSNVLLLFEMYEKFAKKNMKVVKIAENHIKNYLNEETKASYIIKSVNDDKKKISKYFNSINFTRNKPIIHPFFIHFCLSDNFVHHFITFVLDPLSHEHQKIFLQYCSVAGFNSPLFVEKIVKLYRQEELFTKSDTSYDFRSAYSRIILPDFSDACNNSYPNPQYERWNEENQYLLALKTASDCCFKSLLENNQFDHLSAVDSNNAFNLFHYIPESITNMSSGAAVPSHSSYSPLHTNNNFSFNTSNNGPVSSFGMANFGATNKFGTSPSFGNNSMMMNNSSTLSNNTSGMFAQSSGSLFPSGTSSSGGMFGSFNATRTTSGMNQASASTNQFGSLSNQFGIQPSTTPSNTFGTNMMSAPSSGGASNMFNQNSSSSLSGFNQNRTNCFVGGTSGGMFGSANAAAATAGSATQLGSTSNVFGGTQNSSTSMFGSNFKQNVSSNMFGNNTAGNQAGGMASSNLFGTSGSANRGNFFNSSGGSGALGMSTNTMGANTMGANAGLFNQGNNASTKSSLFGGLSSSNANMSNAQFGKSGQMGSSNLFQSGSSTAGGMGMSSLSNNSGNMFLALNNQSNTNMFASNNNSGSTPFGKNFPSGGSSNLKDSMFSSSQSTSRNQMTSINFFSANKDMMGTATSNNNFFANTSTGVNTGASAFGSKQNFGTSSMMSGGMNSSQANQSGNLFNRGGMYNGQMSTVCGNTNFNNLSSNNNSSRMDNSLSANKYGNYFQNNSTSKSSIFGAGANNLSSSSNTNFLHANSSNKNSNVFNNPSSNNTPMGNMFGNNLAYGSNASSLSYNNSTNRNPTNNLLSAQSSNNQFRSPVGMMTGNNTPTSNSNNNMFLSNQNKSSFMFPNDNKGMSNPATYSNNLFQNAGNSFLANNKPGMTSPSSMSNSLFQKNAYSSLNQNKGSMSTFNPNSNNPGNFGLVNHNAGLMGGANIGNTSGNNSNVNRFQQNNSSNFPSVFNQSNKGNTIFSR</sequence>
<evidence type="ECO:0000313" key="3">
    <source>
        <dbReference type="EMBL" id="KJP87936.1"/>
    </source>
</evidence>
<proteinExistence type="predicted"/>
<dbReference type="Proteomes" id="UP000054561">
    <property type="component" value="Unassembled WGS sequence"/>
</dbReference>
<feature type="region of interest" description="Disordered" evidence="2">
    <location>
        <begin position="363"/>
        <end position="411"/>
    </location>
</feature>
<accession>A0A0D9QQH1</accession>
<feature type="region of interest" description="Disordered" evidence="2">
    <location>
        <begin position="1771"/>
        <end position="1810"/>
    </location>
</feature>
<feature type="compositionally biased region" description="Low complexity" evidence="2">
    <location>
        <begin position="1589"/>
        <end position="1609"/>
    </location>
</feature>
<feature type="compositionally biased region" description="Low complexity" evidence="2">
    <location>
        <begin position="121"/>
        <end position="131"/>
    </location>
</feature>
<evidence type="ECO:0000256" key="1">
    <source>
        <dbReference type="SAM" id="Coils"/>
    </source>
</evidence>
<dbReference type="EMBL" id="KQ001667">
    <property type="protein sequence ID" value="KJP87936.1"/>
    <property type="molecule type" value="Genomic_DNA"/>
</dbReference>
<feature type="region of interest" description="Disordered" evidence="2">
    <location>
        <begin position="516"/>
        <end position="549"/>
    </location>
</feature>
<feature type="region of interest" description="Disordered" evidence="2">
    <location>
        <begin position="1589"/>
        <end position="1614"/>
    </location>
</feature>